<dbReference type="RefSeq" id="WP_107749105.1">
    <property type="nucleotide sequence ID" value="NZ_JAEKIZ010000002.1"/>
</dbReference>
<organism evidence="4 5">
    <name type="scientific">Dietzia psychralcaliphila</name>
    <dbReference type="NCBI Taxonomy" id="139021"/>
    <lineage>
        <taxon>Bacteria</taxon>
        <taxon>Bacillati</taxon>
        <taxon>Actinomycetota</taxon>
        <taxon>Actinomycetes</taxon>
        <taxon>Mycobacteriales</taxon>
        <taxon>Dietziaceae</taxon>
        <taxon>Dietzia</taxon>
    </lineage>
</organism>
<feature type="DNA-binding region" description="H-T-H motif" evidence="2">
    <location>
        <begin position="44"/>
        <end position="63"/>
    </location>
</feature>
<sequence>MTDPGVVVRPFRGVSAADRVRQRRDALLDAGLSALADGSLASVTVDDVSARAGLSKRYFYEHFRTRNDLFAALVDRLIEQVTAAAASPSRAPNTCMLGRLEEAVVGVVSVLIEDPGNAQLFVDTIGGDQLRDSVQRTEHSIAAILIDVTIANTQVTARERTRLDMAALILVAGTAQAVSDWLNGEIELSRTELLEEIVRLASAAIHTILPDL</sequence>
<dbReference type="InterPro" id="IPR009057">
    <property type="entry name" value="Homeodomain-like_sf"/>
</dbReference>
<dbReference type="PANTHER" id="PTHR30055">
    <property type="entry name" value="HTH-TYPE TRANSCRIPTIONAL REGULATOR RUTR"/>
    <property type="match status" value="1"/>
</dbReference>
<dbReference type="Pfam" id="PF00440">
    <property type="entry name" value="TetR_N"/>
    <property type="match status" value="1"/>
</dbReference>
<evidence type="ECO:0000313" key="4">
    <source>
        <dbReference type="EMBL" id="AWH95854.1"/>
    </source>
</evidence>
<proteinExistence type="predicted"/>
<dbReference type="GO" id="GO:0000976">
    <property type="term" value="F:transcription cis-regulatory region binding"/>
    <property type="evidence" value="ECO:0007669"/>
    <property type="project" value="TreeGrafter"/>
</dbReference>
<dbReference type="SUPFAM" id="SSF46689">
    <property type="entry name" value="Homeodomain-like"/>
    <property type="match status" value="1"/>
</dbReference>
<evidence type="ECO:0000313" key="5">
    <source>
        <dbReference type="Proteomes" id="UP000244903"/>
    </source>
</evidence>
<dbReference type="PANTHER" id="PTHR30055:SF226">
    <property type="entry name" value="HTH-TYPE TRANSCRIPTIONAL REGULATOR PKSA"/>
    <property type="match status" value="1"/>
</dbReference>
<dbReference type="AlphaFoldDB" id="A0AAD0JS57"/>
<dbReference type="Gene3D" id="1.10.357.10">
    <property type="entry name" value="Tetracycline Repressor, domain 2"/>
    <property type="match status" value="1"/>
</dbReference>
<dbReference type="InterPro" id="IPR050109">
    <property type="entry name" value="HTH-type_TetR-like_transc_reg"/>
</dbReference>
<name>A0AAD0JS57_9ACTN</name>
<dbReference type="EMBL" id="CP015453">
    <property type="protein sequence ID" value="AWH95854.1"/>
    <property type="molecule type" value="Genomic_DNA"/>
</dbReference>
<evidence type="ECO:0000256" key="2">
    <source>
        <dbReference type="PROSITE-ProRule" id="PRU00335"/>
    </source>
</evidence>
<accession>A0AAD0JS57</accession>
<dbReference type="KEGG" id="dpc:A6048_10430"/>
<dbReference type="InterPro" id="IPR001647">
    <property type="entry name" value="HTH_TetR"/>
</dbReference>
<feature type="domain" description="HTH tetR-type" evidence="3">
    <location>
        <begin position="21"/>
        <end position="81"/>
    </location>
</feature>
<evidence type="ECO:0000256" key="1">
    <source>
        <dbReference type="ARBA" id="ARBA00023125"/>
    </source>
</evidence>
<keyword evidence="1 2" id="KW-0238">DNA-binding</keyword>
<reference evidence="4 5" key="1">
    <citation type="submission" date="2016-04" db="EMBL/GenBank/DDBJ databases">
        <title>Complete genome sequence of the haloalkaliphilic hydrocarbon-degrading bacterium Dietzia psychralcaliphila ILA-1T, isolated from a drain of a fish product-processing plant.</title>
        <authorList>
            <person name="Zhao J."/>
            <person name="Hu B."/>
            <person name="Geng S."/>
            <person name="Nie Y."/>
            <person name="Tang Y."/>
        </authorList>
    </citation>
    <scope>NUCLEOTIDE SEQUENCE [LARGE SCALE GENOMIC DNA]</scope>
    <source>
        <strain evidence="4 5">ILA-1</strain>
    </source>
</reference>
<protein>
    <submittedName>
        <fullName evidence="4">TetR family transcriptional regulator</fullName>
    </submittedName>
</protein>
<dbReference type="Proteomes" id="UP000244903">
    <property type="component" value="Chromosome"/>
</dbReference>
<keyword evidence="5" id="KW-1185">Reference proteome</keyword>
<dbReference type="PROSITE" id="PS50977">
    <property type="entry name" value="HTH_TETR_2"/>
    <property type="match status" value="1"/>
</dbReference>
<dbReference type="GO" id="GO:0003700">
    <property type="term" value="F:DNA-binding transcription factor activity"/>
    <property type="evidence" value="ECO:0007669"/>
    <property type="project" value="TreeGrafter"/>
</dbReference>
<gene>
    <name evidence="4" type="ORF">A6048_10430</name>
</gene>
<evidence type="ECO:0000259" key="3">
    <source>
        <dbReference type="PROSITE" id="PS50977"/>
    </source>
</evidence>